<evidence type="ECO:0000313" key="2">
    <source>
        <dbReference type="EMBL" id="GIJ63593.1"/>
    </source>
</evidence>
<evidence type="ECO:0000313" key="3">
    <source>
        <dbReference type="Proteomes" id="UP000612585"/>
    </source>
</evidence>
<gene>
    <name evidence="2" type="ORF">Vau01_111090</name>
</gene>
<dbReference type="SUPFAM" id="SSF69118">
    <property type="entry name" value="AhpD-like"/>
    <property type="match status" value="1"/>
</dbReference>
<dbReference type="AlphaFoldDB" id="A0A8J3ZLC6"/>
<name>A0A8J3ZLC6_9ACTN</name>
<feature type="compositionally biased region" description="Basic and acidic residues" evidence="1">
    <location>
        <begin position="1"/>
        <end position="20"/>
    </location>
</feature>
<dbReference type="EMBL" id="BOPG01000099">
    <property type="protein sequence ID" value="GIJ63593.1"/>
    <property type="molecule type" value="Genomic_DNA"/>
</dbReference>
<proteinExistence type="predicted"/>
<dbReference type="RefSeq" id="WP_239152798.1">
    <property type="nucleotide sequence ID" value="NZ_BOPG01000099.1"/>
</dbReference>
<protein>
    <submittedName>
        <fullName evidence="2">Uncharacterized protein</fullName>
    </submittedName>
</protein>
<dbReference type="Proteomes" id="UP000612585">
    <property type="component" value="Unassembled WGS sequence"/>
</dbReference>
<accession>A0A8J3ZLC6</accession>
<dbReference type="Gene3D" id="1.20.1290.10">
    <property type="entry name" value="AhpD-like"/>
    <property type="match status" value="1"/>
</dbReference>
<keyword evidence="3" id="KW-1185">Reference proteome</keyword>
<feature type="region of interest" description="Disordered" evidence="1">
    <location>
        <begin position="1"/>
        <end position="28"/>
    </location>
</feature>
<dbReference type="InterPro" id="IPR029032">
    <property type="entry name" value="AhpD-like"/>
</dbReference>
<reference evidence="2" key="1">
    <citation type="submission" date="2021-01" db="EMBL/GenBank/DDBJ databases">
        <title>Whole genome shotgun sequence of Virgisporangium aurantiacum NBRC 16421.</title>
        <authorList>
            <person name="Komaki H."/>
            <person name="Tamura T."/>
        </authorList>
    </citation>
    <scope>NUCLEOTIDE SEQUENCE</scope>
    <source>
        <strain evidence="2">NBRC 16421</strain>
    </source>
</reference>
<organism evidence="2 3">
    <name type="scientific">Virgisporangium aurantiacum</name>
    <dbReference type="NCBI Taxonomy" id="175570"/>
    <lineage>
        <taxon>Bacteria</taxon>
        <taxon>Bacillati</taxon>
        <taxon>Actinomycetota</taxon>
        <taxon>Actinomycetes</taxon>
        <taxon>Micromonosporales</taxon>
        <taxon>Micromonosporaceae</taxon>
        <taxon>Virgisporangium</taxon>
    </lineage>
</organism>
<sequence length="106" mass="10918">MPDQDSKRAAHQALVDRVRTGEGTTSPQQRACAFDNAGVPAPVDVLVDKVATSPTQVTDADFAAARAAGYTDDQVFELVVAAAVGQSARMYAAGLAALAEAARKAD</sequence>
<comment type="caution">
    <text evidence="2">The sequence shown here is derived from an EMBL/GenBank/DDBJ whole genome shotgun (WGS) entry which is preliminary data.</text>
</comment>
<evidence type="ECO:0000256" key="1">
    <source>
        <dbReference type="SAM" id="MobiDB-lite"/>
    </source>
</evidence>